<evidence type="ECO:0000313" key="2">
    <source>
        <dbReference type="Proteomes" id="UP000001058"/>
    </source>
</evidence>
<keyword evidence="2" id="KW-1185">Reference proteome</keyword>
<name>D8UI99_VOLCA</name>
<accession>D8UI99</accession>
<dbReference type="OrthoDB" id="3176171at2759"/>
<gene>
    <name evidence="1" type="ORF">VOLCADRAFT_119938</name>
</gene>
<dbReference type="Proteomes" id="UP000001058">
    <property type="component" value="Unassembled WGS sequence"/>
</dbReference>
<evidence type="ECO:0000313" key="1">
    <source>
        <dbReference type="EMBL" id="EFJ40551.1"/>
    </source>
</evidence>
<protein>
    <submittedName>
        <fullName evidence="1">Uncharacterized protein</fullName>
    </submittedName>
</protein>
<dbReference type="AlphaFoldDB" id="D8UI99"/>
<dbReference type="STRING" id="3068.D8UI99"/>
<reference evidence="1 2" key="1">
    <citation type="journal article" date="2010" name="Science">
        <title>Genomic analysis of organismal complexity in the multicellular green alga Volvox carteri.</title>
        <authorList>
            <person name="Prochnik S.E."/>
            <person name="Umen J."/>
            <person name="Nedelcu A.M."/>
            <person name="Hallmann A."/>
            <person name="Miller S.M."/>
            <person name="Nishii I."/>
            <person name="Ferris P."/>
            <person name="Kuo A."/>
            <person name="Mitros T."/>
            <person name="Fritz-Laylin L.K."/>
            <person name="Hellsten U."/>
            <person name="Chapman J."/>
            <person name="Simakov O."/>
            <person name="Rensing S.A."/>
            <person name="Terry A."/>
            <person name="Pangilinan J."/>
            <person name="Kapitonov V."/>
            <person name="Jurka J."/>
            <person name="Salamov A."/>
            <person name="Shapiro H."/>
            <person name="Schmutz J."/>
            <person name="Grimwood J."/>
            <person name="Lindquist E."/>
            <person name="Lucas S."/>
            <person name="Grigoriev I.V."/>
            <person name="Schmitt R."/>
            <person name="Kirk D."/>
            <person name="Rokhsar D.S."/>
        </authorList>
    </citation>
    <scope>NUCLEOTIDE SEQUENCE [LARGE SCALE GENOMIC DNA]</scope>
    <source>
        <strain evidence="2">f. Nagariensis / Eve</strain>
    </source>
</reference>
<organism evidence="2">
    <name type="scientific">Volvox carteri f. nagariensis</name>
    <dbReference type="NCBI Taxonomy" id="3068"/>
    <lineage>
        <taxon>Eukaryota</taxon>
        <taxon>Viridiplantae</taxon>
        <taxon>Chlorophyta</taxon>
        <taxon>core chlorophytes</taxon>
        <taxon>Chlorophyceae</taxon>
        <taxon>CS clade</taxon>
        <taxon>Chlamydomonadales</taxon>
        <taxon>Volvocaceae</taxon>
        <taxon>Volvox</taxon>
    </lineage>
</organism>
<dbReference type="KEGG" id="vcn:VOLCADRAFT_119938"/>
<dbReference type="InParanoid" id="D8UI99"/>
<dbReference type="RefSeq" id="XP_002958401.1">
    <property type="nucleotide sequence ID" value="XM_002958355.1"/>
</dbReference>
<dbReference type="GeneID" id="9627860"/>
<sequence length="121" mass="13484">MPAGNLANTRAARAALEAFEEPTFKQHCTEGLTKQLQRTKDGATDKSRIQELAELVKQLRKCLKEMGSRATIYIDKCAAFERECTQEVESSRLSSLSTLKQAEAELATMRAKLACAEQDFK</sequence>
<proteinExistence type="predicted"/>
<dbReference type="EMBL" id="GL378413">
    <property type="protein sequence ID" value="EFJ40551.1"/>
    <property type="molecule type" value="Genomic_DNA"/>
</dbReference>